<evidence type="ECO:0000313" key="3">
    <source>
        <dbReference type="Proteomes" id="UP000277204"/>
    </source>
</evidence>
<name>A0A183LRP2_9TREM</name>
<keyword evidence="3" id="KW-1185">Reference proteome</keyword>
<dbReference type="GO" id="GO:0016020">
    <property type="term" value="C:membrane"/>
    <property type="evidence" value="ECO:0007669"/>
    <property type="project" value="InterPro"/>
</dbReference>
<dbReference type="InterPro" id="IPR002528">
    <property type="entry name" value="MATE_fam"/>
</dbReference>
<dbReference type="STRING" id="48269.A0A183LRP2"/>
<gene>
    <name evidence="2" type="ORF">SMRZ_LOCUS6467</name>
</gene>
<evidence type="ECO:0000256" key="1">
    <source>
        <dbReference type="ARBA" id="ARBA00010199"/>
    </source>
</evidence>
<sequence>MGLVFCGQLGKTALATVGLANSVFNVAGLAVITGLLTAVDTLFSQVNLVIYSL</sequence>
<dbReference type="GO" id="GO:0015297">
    <property type="term" value="F:antiporter activity"/>
    <property type="evidence" value="ECO:0007669"/>
    <property type="project" value="InterPro"/>
</dbReference>
<dbReference type="Pfam" id="PF01554">
    <property type="entry name" value="MatE"/>
    <property type="match status" value="1"/>
</dbReference>
<reference evidence="2 3" key="1">
    <citation type="submission" date="2018-11" db="EMBL/GenBank/DDBJ databases">
        <authorList>
            <consortium name="Pathogen Informatics"/>
        </authorList>
    </citation>
    <scope>NUCLEOTIDE SEQUENCE [LARGE SCALE GENOMIC DNA]</scope>
    <source>
        <strain evidence="2 3">Zambia</strain>
    </source>
</reference>
<protein>
    <submittedName>
        <fullName evidence="2">Uncharacterized protein</fullName>
    </submittedName>
</protein>
<dbReference type="EMBL" id="UZAI01002416">
    <property type="protein sequence ID" value="VDO71343.1"/>
    <property type="molecule type" value="Genomic_DNA"/>
</dbReference>
<dbReference type="Proteomes" id="UP000277204">
    <property type="component" value="Unassembled WGS sequence"/>
</dbReference>
<dbReference type="AlphaFoldDB" id="A0A183LRP2"/>
<accession>A0A183LRP2</accession>
<dbReference type="GO" id="GO:0042910">
    <property type="term" value="F:xenobiotic transmembrane transporter activity"/>
    <property type="evidence" value="ECO:0007669"/>
    <property type="project" value="InterPro"/>
</dbReference>
<organism evidence="2 3">
    <name type="scientific">Schistosoma margrebowiei</name>
    <dbReference type="NCBI Taxonomy" id="48269"/>
    <lineage>
        <taxon>Eukaryota</taxon>
        <taxon>Metazoa</taxon>
        <taxon>Spiralia</taxon>
        <taxon>Lophotrochozoa</taxon>
        <taxon>Platyhelminthes</taxon>
        <taxon>Trematoda</taxon>
        <taxon>Digenea</taxon>
        <taxon>Strigeidida</taxon>
        <taxon>Schistosomatoidea</taxon>
        <taxon>Schistosomatidae</taxon>
        <taxon>Schistosoma</taxon>
    </lineage>
</organism>
<comment type="similarity">
    <text evidence="1">Belongs to the multi antimicrobial extrusion (MATE) (TC 2.A.66.1) family.</text>
</comment>
<evidence type="ECO:0000313" key="2">
    <source>
        <dbReference type="EMBL" id="VDO71343.1"/>
    </source>
</evidence>
<proteinExistence type="inferred from homology"/>